<dbReference type="SUPFAM" id="SSF111038">
    <property type="entry name" value="YjbQ-like"/>
    <property type="match status" value="1"/>
</dbReference>
<dbReference type="PANTHER" id="PTHR30615">
    <property type="entry name" value="UNCHARACTERIZED PROTEIN YJBQ-RELATED"/>
    <property type="match status" value="1"/>
</dbReference>
<accession>A0A3A6Q682</accession>
<dbReference type="Gene3D" id="2.60.120.460">
    <property type="entry name" value="YjbQ-like"/>
    <property type="match status" value="1"/>
</dbReference>
<proteinExistence type="inferred from homology"/>
<name>A0A3A6Q682_9EURY</name>
<dbReference type="RefSeq" id="WP_120100776.1">
    <property type="nucleotide sequence ID" value="NZ_QKNY01000003.1"/>
</dbReference>
<gene>
    <name evidence="2" type="ORF">DM826_01880</name>
</gene>
<dbReference type="NCBIfam" id="TIGR00149">
    <property type="entry name" value="TIGR00149_YjbQ"/>
    <property type="match status" value="1"/>
</dbReference>
<evidence type="ECO:0000313" key="2">
    <source>
        <dbReference type="EMBL" id="RJX44879.1"/>
    </source>
</evidence>
<dbReference type="PIRSF" id="PIRSF004681">
    <property type="entry name" value="UCP004681"/>
    <property type="match status" value="1"/>
</dbReference>
<dbReference type="Pfam" id="PF01894">
    <property type="entry name" value="YjbQ"/>
    <property type="match status" value="1"/>
</dbReference>
<dbReference type="InterPro" id="IPR001602">
    <property type="entry name" value="UPF0047_YjbQ-like"/>
</dbReference>
<keyword evidence="3" id="KW-1185">Reference proteome</keyword>
<sequence length="127" mass="13729">MPSLTIETDSRTECLDITDRVAATLPDDASGVCTIFSQHTTMGVVVNEAESRLLDDLGAALDDLVADDGWQHDQIDDNADSHVRAMLVGESVTVPVADGELQLGRWQSILAVECDGPRSRTLTIRVH</sequence>
<reference evidence="2 3" key="1">
    <citation type="submission" date="2018-06" db="EMBL/GenBank/DDBJ databases">
        <title>Halonotius sp. F13-13 a new haloarchaeeon isolated from a solar saltern from Isla Cristina, Huelva, Spain.</title>
        <authorList>
            <person name="Duran-Viseras A."/>
            <person name="Sanchez-Porro C."/>
            <person name="Ventosa A."/>
        </authorList>
    </citation>
    <scope>NUCLEOTIDE SEQUENCE [LARGE SCALE GENOMIC DNA]</scope>
    <source>
        <strain evidence="2 3">F13-13</strain>
    </source>
</reference>
<comment type="similarity">
    <text evidence="1">Belongs to the UPF0047 family.</text>
</comment>
<dbReference type="Proteomes" id="UP000276588">
    <property type="component" value="Unassembled WGS sequence"/>
</dbReference>
<organism evidence="2 3">
    <name type="scientific">Halonotius aquaticus</name>
    <dbReference type="NCBI Taxonomy" id="2216978"/>
    <lineage>
        <taxon>Archaea</taxon>
        <taxon>Methanobacteriati</taxon>
        <taxon>Methanobacteriota</taxon>
        <taxon>Stenosarchaea group</taxon>
        <taxon>Halobacteria</taxon>
        <taxon>Halobacteriales</taxon>
        <taxon>Haloferacaceae</taxon>
        <taxon>Halonotius</taxon>
    </lineage>
</organism>
<dbReference type="OrthoDB" id="6663at2157"/>
<evidence type="ECO:0000256" key="1">
    <source>
        <dbReference type="ARBA" id="ARBA00005534"/>
    </source>
</evidence>
<dbReference type="PANTHER" id="PTHR30615:SF8">
    <property type="entry name" value="UPF0047 PROTEIN C4A8.02C"/>
    <property type="match status" value="1"/>
</dbReference>
<evidence type="ECO:0000313" key="3">
    <source>
        <dbReference type="Proteomes" id="UP000276588"/>
    </source>
</evidence>
<protein>
    <submittedName>
        <fullName evidence="2">YjbQ family protein</fullName>
    </submittedName>
</protein>
<dbReference type="InterPro" id="IPR035917">
    <property type="entry name" value="YjbQ-like_sf"/>
</dbReference>
<comment type="caution">
    <text evidence="2">The sequence shown here is derived from an EMBL/GenBank/DDBJ whole genome shotgun (WGS) entry which is preliminary data.</text>
</comment>
<dbReference type="AlphaFoldDB" id="A0A3A6Q682"/>
<dbReference type="EMBL" id="QKNY01000003">
    <property type="protein sequence ID" value="RJX44879.1"/>
    <property type="molecule type" value="Genomic_DNA"/>
</dbReference>